<feature type="signal peptide" evidence="2">
    <location>
        <begin position="1"/>
        <end position="23"/>
    </location>
</feature>
<feature type="chain" id="PRO_5043324907" evidence="2">
    <location>
        <begin position="24"/>
        <end position="566"/>
    </location>
</feature>
<dbReference type="AlphaFoldDB" id="A0AAU7WAV9"/>
<dbReference type="SUPFAM" id="SSF51261">
    <property type="entry name" value="Duplicated hybrid motif"/>
    <property type="match status" value="1"/>
</dbReference>
<dbReference type="CDD" id="cd12797">
    <property type="entry name" value="M23_peptidase"/>
    <property type="match status" value="1"/>
</dbReference>
<evidence type="ECO:0000259" key="3">
    <source>
        <dbReference type="Pfam" id="PF01551"/>
    </source>
</evidence>
<feature type="domain" description="M23ase beta-sheet core" evidence="3">
    <location>
        <begin position="458"/>
        <end position="554"/>
    </location>
</feature>
<accession>A0AAU7WAV9</accession>
<feature type="compositionally biased region" description="Pro residues" evidence="1">
    <location>
        <begin position="95"/>
        <end position="105"/>
    </location>
</feature>
<dbReference type="Gene3D" id="2.70.70.10">
    <property type="entry name" value="Glucose Permease (Domain IIA)"/>
    <property type="match status" value="1"/>
</dbReference>
<feature type="compositionally biased region" description="Pro residues" evidence="1">
    <location>
        <begin position="70"/>
        <end position="87"/>
    </location>
</feature>
<dbReference type="PANTHER" id="PTHR21666:SF270">
    <property type="entry name" value="MUREIN HYDROLASE ACTIVATOR ENVC"/>
    <property type="match status" value="1"/>
</dbReference>
<dbReference type="PROSITE" id="PS51257">
    <property type="entry name" value="PROKAR_LIPOPROTEIN"/>
    <property type="match status" value="1"/>
</dbReference>
<dbReference type="InterPro" id="IPR016047">
    <property type="entry name" value="M23ase_b-sheet_dom"/>
</dbReference>
<dbReference type="Pfam" id="PF01551">
    <property type="entry name" value="Peptidase_M23"/>
    <property type="match status" value="1"/>
</dbReference>
<feature type="region of interest" description="Disordered" evidence="1">
    <location>
        <begin position="34"/>
        <end position="112"/>
    </location>
</feature>
<protein>
    <submittedName>
        <fullName evidence="4">Cell wall-binding repeat-containing protein</fullName>
    </submittedName>
</protein>
<dbReference type="EMBL" id="CP158374">
    <property type="protein sequence ID" value="XBX83453.1"/>
    <property type="molecule type" value="Genomic_DNA"/>
</dbReference>
<dbReference type="Pfam" id="PF04122">
    <property type="entry name" value="CW_binding_2"/>
    <property type="match status" value="3"/>
</dbReference>
<dbReference type="InterPro" id="IPR011055">
    <property type="entry name" value="Dup_hybrid_motif"/>
</dbReference>
<evidence type="ECO:0000256" key="2">
    <source>
        <dbReference type="SAM" id="SignalP"/>
    </source>
</evidence>
<evidence type="ECO:0000313" key="4">
    <source>
        <dbReference type="EMBL" id="XBX83453.1"/>
    </source>
</evidence>
<reference evidence="4" key="1">
    <citation type="submission" date="2024-05" db="EMBL/GenBank/DDBJ databases">
        <authorList>
            <person name="Yu L."/>
        </authorList>
    </citation>
    <scope>NUCLEOTIDE SEQUENCE</scope>
    <source>
        <strain evidence="4">G08B096</strain>
    </source>
</reference>
<dbReference type="InterPro" id="IPR050570">
    <property type="entry name" value="Cell_wall_metabolism_enzyme"/>
</dbReference>
<gene>
    <name evidence="4" type="ORF">ABIQ69_05945</name>
</gene>
<sequence>MGRKTLLLAIALTAACLSGIAGAAPAIGATWGAPSPHIAPSTDAADEPPPPAEESDPFATDPSATDLPATDPPPTVPVPTVPAPAPSAPDEVAPSPEPTVVPPGDPGTTSDGATLRAAATVIEPFGAGTHRLAGADRFATAVAISGRFQPGVPVVYLATGLDFADALAAAAAAARQGGPLLITTPDVLPAVIRDELIRLAPAQIVVAGSELAISPAVFAEVATLAPVVHRIGGADRYETADLLIDGAFPVATQAYVATGRAFPDALAASAAAAEIDAPVFLIDGLAAVVRDESIALMRSLGVRTVRIAGGDAAVGTALERDLDAAGFAVVRHQGADRYQTAAAINEAVFGDEASIPAAFLTTGGDFADALGGAALAGGIGSPIYLVRTECVPPEVADALVGLAPSARVVLGGLESVGEPVARGIECAVVWTKPATGRITDGFGPRAPICTPGGCTQSFHRGTDIATGCWAPIRAASSGRVVTAGVVGTYGNFVKIDHGSGIQTGYAHLSNGGVLVRVGQYVQVGDQIGWSGATGAATGCHLHYEVYVNGSQVDPVPFMLSRGVMLG</sequence>
<name>A0AAU7WAV9_9MICO</name>
<dbReference type="InterPro" id="IPR007253">
    <property type="entry name" value="Cell_wall-bd_2"/>
</dbReference>
<evidence type="ECO:0000256" key="1">
    <source>
        <dbReference type="SAM" id="MobiDB-lite"/>
    </source>
</evidence>
<dbReference type="PANTHER" id="PTHR21666">
    <property type="entry name" value="PEPTIDASE-RELATED"/>
    <property type="match status" value="1"/>
</dbReference>
<dbReference type="GO" id="GO:0004222">
    <property type="term" value="F:metalloendopeptidase activity"/>
    <property type="evidence" value="ECO:0007669"/>
    <property type="project" value="TreeGrafter"/>
</dbReference>
<proteinExistence type="predicted"/>
<dbReference type="RefSeq" id="WP_350349456.1">
    <property type="nucleotide sequence ID" value="NZ_CP158374.1"/>
</dbReference>
<feature type="compositionally biased region" description="Low complexity" evidence="1">
    <location>
        <begin position="57"/>
        <end position="69"/>
    </location>
</feature>
<keyword evidence="2" id="KW-0732">Signal</keyword>
<feature type="compositionally biased region" description="Low complexity" evidence="1">
    <location>
        <begin position="34"/>
        <end position="43"/>
    </location>
</feature>
<organism evidence="4">
    <name type="scientific">Agromyces sp. G08B096</name>
    <dbReference type="NCBI Taxonomy" id="3156399"/>
    <lineage>
        <taxon>Bacteria</taxon>
        <taxon>Bacillati</taxon>
        <taxon>Actinomycetota</taxon>
        <taxon>Actinomycetes</taxon>
        <taxon>Micrococcales</taxon>
        <taxon>Microbacteriaceae</taxon>
        <taxon>Agromyces</taxon>
    </lineage>
</organism>